<dbReference type="GO" id="GO:0072659">
    <property type="term" value="P:protein localization to plasma membrane"/>
    <property type="evidence" value="ECO:0007669"/>
    <property type="project" value="TreeGrafter"/>
</dbReference>
<keyword evidence="7 11" id="KW-1133">Transmembrane helix</keyword>
<comment type="caution">
    <text evidence="12">The sequence shown here is derived from an EMBL/GenBank/DDBJ whole genome shotgun (WGS) entry which is preliminary data.</text>
</comment>
<evidence type="ECO:0008006" key="14">
    <source>
        <dbReference type="Google" id="ProtNLM"/>
    </source>
</evidence>
<gene>
    <name evidence="12" type="ORF">JRQ81_004750</name>
</gene>
<evidence type="ECO:0000313" key="13">
    <source>
        <dbReference type="Proteomes" id="UP001142489"/>
    </source>
</evidence>
<reference evidence="12" key="1">
    <citation type="journal article" date="2023" name="DNA Res.">
        <title>Chromosome-level genome assembly of Phrynocephalus forsythii using third-generation DNA sequencing and Hi-C analysis.</title>
        <authorList>
            <person name="Qi Y."/>
            <person name="Zhao W."/>
            <person name="Zhao Y."/>
            <person name="Niu C."/>
            <person name="Cao S."/>
            <person name="Zhang Y."/>
        </authorList>
    </citation>
    <scope>NUCLEOTIDE SEQUENCE</scope>
    <source>
        <tissue evidence="12">Muscle</tissue>
    </source>
</reference>
<dbReference type="GO" id="GO:0006816">
    <property type="term" value="P:calcium ion transport"/>
    <property type="evidence" value="ECO:0007669"/>
    <property type="project" value="TreeGrafter"/>
</dbReference>
<keyword evidence="3" id="KW-0813">Transport</keyword>
<dbReference type="InterPro" id="IPR006985">
    <property type="entry name" value="RAMP"/>
</dbReference>
<evidence type="ECO:0000256" key="7">
    <source>
        <dbReference type="ARBA" id="ARBA00022989"/>
    </source>
</evidence>
<dbReference type="InterPro" id="IPR038126">
    <property type="entry name" value="RAMP_sf"/>
</dbReference>
<dbReference type="GO" id="GO:0007186">
    <property type="term" value="P:G protein-coupled receptor signaling pathway"/>
    <property type="evidence" value="ECO:0007669"/>
    <property type="project" value="TreeGrafter"/>
</dbReference>
<proteinExistence type="inferred from homology"/>
<evidence type="ECO:0000256" key="3">
    <source>
        <dbReference type="ARBA" id="ARBA00022448"/>
    </source>
</evidence>
<keyword evidence="8 11" id="KW-0472">Membrane</keyword>
<dbReference type="GO" id="GO:0043235">
    <property type="term" value="C:receptor complex"/>
    <property type="evidence" value="ECO:0007669"/>
    <property type="project" value="TreeGrafter"/>
</dbReference>
<dbReference type="GO" id="GO:0015026">
    <property type="term" value="F:coreceptor activity"/>
    <property type="evidence" value="ECO:0007669"/>
    <property type="project" value="InterPro"/>
</dbReference>
<keyword evidence="6" id="KW-0732">Signal</keyword>
<dbReference type="PANTHER" id="PTHR14076:SF9">
    <property type="entry name" value="RECEPTOR ACTIVITY-MODIFYING PROTEIN 2"/>
    <property type="match status" value="1"/>
</dbReference>
<keyword evidence="9" id="KW-1015">Disulfide bond</keyword>
<dbReference type="GO" id="GO:0001525">
    <property type="term" value="P:angiogenesis"/>
    <property type="evidence" value="ECO:0007669"/>
    <property type="project" value="TreeGrafter"/>
</dbReference>
<evidence type="ECO:0000256" key="9">
    <source>
        <dbReference type="ARBA" id="ARBA00023157"/>
    </source>
</evidence>
<dbReference type="GO" id="GO:0008277">
    <property type="term" value="P:regulation of G protein-coupled receptor signaling pathway"/>
    <property type="evidence" value="ECO:0007669"/>
    <property type="project" value="InterPro"/>
</dbReference>
<organism evidence="12 13">
    <name type="scientific">Phrynocephalus forsythii</name>
    <dbReference type="NCBI Taxonomy" id="171643"/>
    <lineage>
        <taxon>Eukaryota</taxon>
        <taxon>Metazoa</taxon>
        <taxon>Chordata</taxon>
        <taxon>Craniata</taxon>
        <taxon>Vertebrata</taxon>
        <taxon>Euteleostomi</taxon>
        <taxon>Lepidosauria</taxon>
        <taxon>Squamata</taxon>
        <taxon>Bifurcata</taxon>
        <taxon>Unidentata</taxon>
        <taxon>Episquamata</taxon>
        <taxon>Toxicofera</taxon>
        <taxon>Iguania</taxon>
        <taxon>Acrodonta</taxon>
        <taxon>Agamidae</taxon>
        <taxon>Agaminae</taxon>
        <taxon>Phrynocephalus</taxon>
    </lineage>
</organism>
<keyword evidence="5 11" id="KW-0812">Transmembrane</keyword>
<dbReference type="GO" id="GO:0006886">
    <property type="term" value="P:intracellular protein transport"/>
    <property type="evidence" value="ECO:0007669"/>
    <property type="project" value="InterPro"/>
</dbReference>
<dbReference type="GO" id="GO:0005886">
    <property type="term" value="C:plasma membrane"/>
    <property type="evidence" value="ECO:0007669"/>
    <property type="project" value="UniProtKB-SubCell"/>
</dbReference>
<dbReference type="OrthoDB" id="9416539at2759"/>
<dbReference type="Pfam" id="PF04901">
    <property type="entry name" value="RAMP"/>
    <property type="match status" value="1"/>
</dbReference>
<keyword evidence="4" id="KW-1003">Cell membrane</keyword>
<evidence type="ECO:0000256" key="2">
    <source>
        <dbReference type="ARBA" id="ARBA00007087"/>
    </source>
</evidence>
<evidence type="ECO:0000256" key="4">
    <source>
        <dbReference type="ARBA" id="ARBA00022475"/>
    </source>
</evidence>
<comment type="similarity">
    <text evidence="2">Belongs to the RAMP family.</text>
</comment>
<accession>A0A9Q1AV37</accession>
<dbReference type="GO" id="GO:0032870">
    <property type="term" value="P:cellular response to hormone stimulus"/>
    <property type="evidence" value="ECO:0007669"/>
    <property type="project" value="TreeGrafter"/>
</dbReference>
<keyword evidence="13" id="KW-1185">Reference proteome</keyword>
<evidence type="ECO:0000256" key="10">
    <source>
        <dbReference type="ARBA" id="ARBA00023170"/>
    </source>
</evidence>
<dbReference type="Proteomes" id="UP001142489">
    <property type="component" value="Unassembled WGS sequence"/>
</dbReference>
<dbReference type="GO" id="GO:0031623">
    <property type="term" value="P:receptor internalization"/>
    <property type="evidence" value="ECO:0007669"/>
    <property type="project" value="TreeGrafter"/>
</dbReference>
<feature type="transmembrane region" description="Helical" evidence="11">
    <location>
        <begin position="201"/>
        <end position="222"/>
    </location>
</feature>
<dbReference type="EMBL" id="JAPFRF010000012">
    <property type="protein sequence ID" value="KAJ7313409.1"/>
    <property type="molecule type" value="Genomic_DNA"/>
</dbReference>
<name>A0A9Q1AV37_9SAUR</name>
<evidence type="ECO:0000256" key="11">
    <source>
        <dbReference type="SAM" id="Phobius"/>
    </source>
</evidence>
<feature type="transmembrane region" description="Helical" evidence="11">
    <location>
        <begin position="73"/>
        <end position="94"/>
    </location>
</feature>
<dbReference type="GO" id="GO:0009986">
    <property type="term" value="C:cell surface"/>
    <property type="evidence" value="ECO:0007669"/>
    <property type="project" value="TreeGrafter"/>
</dbReference>
<dbReference type="AlphaFoldDB" id="A0A9Q1AV37"/>
<evidence type="ECO:0000313" key="12">
    <source>
        <dbReference type="EMBL" id="KAJ7313409.1"/>
    </source>
</evidence>
<dbReference type="PANTHER" id="PTHR14076">
    <property type="entry name" value="RECEPTOR ACTIVITY MODIFYING PROTEIN RAMP"/>
    <property type="match status" value="1"/>
</dbReference>
<evidence type="ECO:0000256" key="6">
    <source>
        <dbReference type="ARBA" id="ARBA00022729"/>
    </source>
</evidence>
<comment type="subcellular location">
    <subcellularLocation>
        <location evidence="1">Cell membrane</location>
        <topology evidence="1">Single-pass type I membrane protein</topology>
    </subcellularLocation>
</comment>
<sequence>MKRLPSGCERRGSSSVLLDSCFLVQKLHALSEERRRFLLFRLGSQAGQEGRGSRAGWQQGIQKMDVQRLPFQLLLLIFPVAIMLETYSATTVVLHNTSNSSDAMALNYTMDIGSAYFLIARGCWLNFVHKMANISEVQWCEWRAIIRPYNDLKTCLEYRADLLNYSFPNTLSENYFVSIHRTYFLNCPPEHPLLMDPPENVLLPLIITPICLIPFLVTLVVLKSKDSEMKV</sequence>
<dbReference type="Gene3D" id="1.10.150.510">
    <property type="entry name" value="Receptor activity modifying family"/>
    <property type="match status" value="1"/>
</dbReference>
<evidence type="ECO:0000256" key="8">
    <source>
        <dbReference type="ARBA" id="ARBA00023136"/>
    </source>
</evidence>
<evidence type="ECO:0000256" key="1">
    <source>
        <dbReference type="ARBA" id="ARBA00004251"/>
    </source>
</evidence>
<keyword evidence="10" id="KW-0675">Receptor</keyword>
<protein>
    <recommendedName>
        <fullName evidence="14">Receptor activity modifying protein 2</fullName>
    </recommendedName>
</protein>
<evidence type="ECO:0000256" key="5">
    <source>
        <dbReference type="ARBA" id="ARBA00022692"/>
    </source>
</evidence>